<evidence type="ECO:0000256" key="4">
    <source>
        <dbReference type="PROSITE-ProRule" id="PRU00679"/>
    </source>
</evidence>
<dbReference type="SUPFAM" id="SSF51556">
    <property type="entry name" value="Metallo-dependent hydrolases"/>
    <property type="match status" value="1"/>
</dbReference>
<feature type="modified residue" description="N6-carboxylysine" evidence="3 4">
    <location>
        <position position="160"/>
    </location>
</feature>
<dbReference type="GO" id="GO:0016787">
    <property type="term" value="F:hydrolase activity"/>
    <property type="evidence" value="ECO:0007669"/>
    <property type="project" value="UniProtKB-KW"/>
</dbReference>
<name>A0A419VVZ0_9BACT</name>
<feature type="chain" id="PRO_5019539166" evidence="5">
    <location>
        <begin position="23"/>
        <end position="333"/>
    </location>
</feature>
<evidence type="ECO:0000313" key="7">
    <source>
        <dbReference type="Proteomes" id="UP000283387"/>
    </source>
</evidence>
<dbReference type="InterPro" id="IPR001559">
    <property type="entry name" value="Phosphotriesterase"/>
</dbReference>
<evidence type="ECO:0000256" key="3">
    <source>
        <dbReference type="PIRSR" id="PIRSR601559-50"/>
    </source>
</evidence>
<sequence>MRRLLLGLALISILISCQPANNQIITVNGPIKASELGVCLEHEHFLVDFYRKEDKQPDTYNTEDAIKIILPELEKLKAYGVKSLAECTPAYLGRNVRLLQELSKKSGIQILTNTGFYGARNNFFIPKEILLMTADSIASIWIDEFNNGIDGTDVKPGFIKIGVNRKPLSEFHSCLTRAAAIAHKATGVTIMSHSGPAIAAMQQLDILKEEGVSPEAFIWTHASDDKDQDLLIKAAKLGCWISLDKYGWDEKWIEGYPELLLKFKNEKLLDKVLISQDAGFVDPGNPEVEFKPYTPLFENLIPALKAKGFTDADIRQLLVENPAKAFTIRKRLL</sequence>
<comment type="similarity">
    <text evidence="4">Belongs to the metallo-dependent hydrolases superfamily. Phosphotriesterase family.</text>
</comment>
<dbReference type="GO" id="GO:0008270">
    <property type="term" value="F:zinc ion binding"/>
    <property type="evidence" value="ECO:0007669"/>
    <property type="project" value="InterPro"/>
</dbReference>
<keyword evidence="5" id="KW-0732">Signal</keyword>
<accession>A0A419VVZ0</accession>
<dbReference type="PANTHER" id="PTHR10819:SF3">
    <property type="entry name" value="PHOSPHOTRIESTERASE-RELATED PROTEIN"/>
    <property type="match status" value="1"/>
</dbReference>
<organism evidence="6 7">
    <name type="scientific">Mangrovibacterium diazotrophicum</name>
    <dbReference type="NCBI Taxonomy" id="1261403"/>
    <lineage>
        <taxon>Bacteria</taxon>
        <taxon>Pseudomonadati</taxon>
        <taxon>Bacteroidota</taxon>
        <taxon>Bacteroidia</taxon>
        <taxon>Marinilabiliales</taxon>
        <taxon>Prolixibacteraceae</taxon>
        <taxon>Mangrovibacterium</taxon>
    </lineage>
</organism>
<keyword evidence="2" id="KW-0378">Hydrolase</keyword>
<dbReference type="EMBL" id="RAPN01000004">
    <property type="protein sequence ID" value="RKD86339.1"/>
    <property type="molecule type" value="Genomic_DNA"/>
</dbReference>
<proteinExistence type="inferred from homology"/>
<dbReference type="AlphaFoldDB" id="A0A419VVZ0"/>
<dbReference type="PANTHER" id="PTHR10819">
    <property type="entry name" value="PHOSPHOTRIESTERASE-RELATED"/>
    <property type="match status" value="1"/>
</dbReference>
<dbReference type="RefSeq" id="WP_170154636.1">
    <property type="nucleotide sequence ID" value="NZ_RAPN01000004.1"/>
</dbReference>
<dbReference type="PROSITE" id="PS51257">
    <property type="entry name" value="PROKAR_LIPOPROTEIN"/>
    <property type="match status" value="1"/>
</dbReference>
<protein>
    <submittedName>
        <fullName evidence="6">Phosphotriesterase-related protein</fullName>
    </submittedName>
</protein>
<dbReference type="Gene3D" id="3.20.20.140">
    <property type="entry name" value="Metal-dependent hydrolases"/>
    <property type="match status" value="1"/>
</dbReference>
<gene>
    <name evidence="6" type="ORF">BC643_4030</name>
</gene>
<comment type="caution">
    <text evidence="6">The sequence shown here is derived from an EMBL/GenBank/DDBJ whole genome shotgun (WGS) entry which is preliminary data.</text>
</comment>
<evidence type="ECO:0000256" key="1">
    <source>
        <dbReference type="ARBA" id="ARBA00022723"/>
    </source>
</evidence>
<evidence type="ECO:0000256" key="5">
    <source>
        <dbReference type="SAM" id="SignalP"/>
    </source>
</evidence>
<evidence type="ECO:0000256" key="2">
    <source>
        <dbReference type="ARBA" id="ARBA00022801"/>
    </source>
</evidence>
<dbReference type="Pfam" id="PF02126">
    <property type="entry name" value="PTE"/>
    <property type="match status" value="1"/>
</dbReference>
<reference evidence="6 7" key="1">
    <citation type="submission" date="2018-09" db="EMBL/GenBank/DDBJ databases">
        <title>Genomic Encyclopedia of Archaeal and Bacterial Type Strains, Phase II (KMG-II): from individual species to whole genera.</title>
        <authorList>
            <person name="Goeker M."/>
        </authorList>
    </citation>
    <scope>NUCLEOTIDE SEQUENCE [LARGE SCALE GENOMIC DNA]</scope>
    <source>
        <strain evidence="6 7">DSM 27148</strain>
    </source>
</reference>
<evidence type="ECO:0000313" key="6">
    <source>
        <dbReference type="EMBL" id="RKD86339.1"/>
    </source>
</evidence>
<feature type="signal peptide" evidence="5">
    <location>
        <begin position="1"/>
        <end position="22"/>
    </location>
</feature>
<dbReference type="Proteomes" id="UP000283387">
    <property type="component" value="Unassembled WGS sequence"/>
</dbReference>
<dbReference type="InterPro" id="IPR032466">
    <property type="entry name" value="Metal_Hydrolase"/>
</dbReference>
<keyword evidence="1" id="KW-0479">Metal-binding</keyword>
<keyword evidence="7" id="KW-1185">Reference proteome</keyword>
<dbReference type="PROSITE" id="PS51347">
    <property type="entry name" value="PHOSPHOTRIESTERASE_2"/>
    <property type="match status" value="1"/>
</dbReference>